<dbReference type="Proteomes" id="UP000235392">
    <property type="component" value="Unassembled WGS sequence"/>
</dbReference>
<feature type="region of interest" description="Disordered" evidence="1">
    <location>
        <begin position="189"/>
        <end position="208"/>
    </location>
</feature>
<protein>
    <submittedName>
        <fullName evidence="2">Uncharacterized protein</fullName>
    </submittedName>
</protein>
<dbReference type="AlphaFoldDB" id="A0A2N5TK30"/>
<comment type="caution">
    <text evidence="2">The sequence shown here is derived from an EMBL/GenBank/DDBJ whole genome shotgun (WGS) entry which is preliminary data.</text>
</comment>
<proteinExistence type="predicted"/>
<evidence type="ECO:0000256" key="1">
    <source>
        <dbReference type="SAM" id="MobiDB-lite"/>
    </source>
</evidence>
<sequence>MSKQALANEAASLDMARLKIVVELVALRTCNTMEVDAPNCLFSAVVSNFFYGSGSGSSLVTGLLAELESYKTLAVWTVEEWVGVFKNQPTQHMHHRQAVGQAFGPAGGGHEAAGARHPAEVRADGLQKLADKLAHAQQANDRPHPNSFIANFPIPSLRSIQWIDVQDKMFSTNLQQSQSFVSSFKFPEGEGAGGSGGAQFGQDNEESSTLAHDMDHGLEILLPGSFFEPNLIHLSRIFGLINALLDLVDLYRFLGIFRDPLQEATRRCAFEASCPEFAISRLKCLQHLIKPSFSYYPGLPTRPVELEP</sequence>
<evidence type="ECO:0000313" key="2">
    <source>
        <dbReference type="EMBL" id="PLW25866.1"/>
    </source>
</evidence>
<reference evidence="2 3" key="1">
    <citation type="submission" date="2017-11" db="EMBL/GenBank/DDBJ databases">
        <title>De novo assembly and phasing of dikaryotic genomes from two isolates of Puccinia coronata f. sp. avenae, the causal agent of oat crown rust.</title>
        <authorList>
            <person name="Miller M.E."/>
            <person name="Zhang Y."/>
            <person name="Omidvar V."/>
            <person name="Sperschneider J."/>
            <person name="Schwessinger B."/>
            <person name="Raley C."/>
            <person name="Palmer J.M."/>
            <person name="Garnica D."/>
            <person name="Upadhyaya N."/>
            <person name="Rathjen J."/>
            <person name="Taylor J.M."/>
            <person name="Park R.F."/>
            <person name="Dodds P.N."/>
            <person name="Hirsch C.D."/>
            <person name="Kianian S.F."/>
            <person name="Figueroa M."/>
        </authorList>
    </citation>
    <scope>NUCLEOTIDE SEQUENCE [LARGE SCALE GENOMIC DNA]</scope>
    <source>
        <strain evidence="2">12SD80</strain>
    </source>
</reference>
<feature type="compositionally biased region" description="Gly residues" evidence="1">
    <location>
        <begin position="190"/>
        <end position="199"/>
    </location>
</feature>
<gene>
    <name evidence="2" type="ORF">PCASD_24134</name>
</gene>
<evidence type="ECO:0000313" key="3">
    <source>
        <dbReference type="Proteomes" id="UP000235392"/>
    </source>
</evidence>
<dbReference type="EMBL" id="PGCI01000502">
    <property type="protein sequence ID" value="PLW25866.1"/>
    <property type="molecule type" value="Genomic_DNA"/>
</dbReference>
<organism evidence="2 3">
    <name type="scientific">Puccinia coronata f. sp. avenae</name>
    <dbReference type="NCBI Taxonomy" id="200324"/>
    <lineage>
        <taxon>Eukaryota</taxon>
        <taxon>Fungi</taxon>
        <taxon>Dikarya</taxon>
        <taxon>Basidiomycota</taxon>
        <taxon>Pucciniomycotina</taxon>
        <taxon>Pucciniomycetes</taxon>
        <taxon>Pucciniales</taxon>
        <taxon>Pucciniaceae</taxon>
        <taxon>Puccinia</taxon>
    </lineage>
</organism>
<name>A0A2N5TK30_9BASI</name>
<accession>A0A2N5TK30</accession>